<evidence type="ECO:0000313" key="3">
    <source>
        <dbReference type="EMBL" id="MBC8539148.1"/>
    </source>
</evidence>
<keyword evidence="1" id="KW-0732">Signal</keyword>
<evidence type="ECO:0000259" key="2">
    <source>
        <dbReference type="SMART" id="SM00909"/>
    </source>
</evidence>
<keyword evidence="4" id="KW-1185">Reference proteome</keyword>
<dbReference type="Proteomes" id="UP000617951">
    <property type="component" value="Unassembled WGS sequence"/>
</dbReference>
<feature type="chain" id="PRO_5038002600" evidence="1">
    <location>
        <begin position="26"/>
        <end position="314"/>
    </location>
</feature>
<protein>
    <submittedName>
        <fullName evidence="3">GerMN domain-containing protein</fullName>
    </submittedName>
</protein>
<dbReference type="AlphaFoldDB" id="A0A926HXA0"/>
<dbReference type="EMBL" id="JACRSS010000005">
    <property type="protein sequence ID" value="MBC8539148.1"/>
    <property type="molecule type" value="Genomic_DNA"/>
</dbReference>
<gene>
    <name evidence="3" type="ORF">H8693_09410</name>
</gene>
<accession>A0A926HXA0</accession>
<evidence type="ECO:0000313" key="4">
    <source>
        <dbReference type="Proteomes" id="UP000617951"/>
    </source>
</evidence>
<dbReference type="RefSeq" id="WP_249280761.1">
    <property type="nucleotide sequence ID" value="NZ_JACRSS010000005.1"/>
</dbReference>
<dbReference type="InterPro" id="IPR019606">
    <property type="entry name" value="GerMN"/>
</dbReference>
<feature type="domain" description="GerMN" evidence="2">
    <location>
        <begin position="67"/>
        <end position="158"/>
    </location>
</feature>
<organism evidence="3 4">
    <name type="scientific">Guopingia tenuis</name>
    <dbReference type="NCBI Taxonomy" id="2763656"/>
    <lineage>
        <taxon>Bacteria</taxon>
        <taxon>Bacillati</taxon>
        <taxon>Bacillota</taxon>
        <taxon>Clostridia</taxon>
        <taxon>Christensenellales</taxon>
        <taxon>Christensenellaceae</taxon>
        <taxon>Guopingia</taxon>
    </lineage>
</organism>
<dbReference type="SMART" id="SM00909">
    <property type="entry name" value="Germane"/>
    <property type="match status" value="2"/>
</dbReference>
<evidence type="ECO:0000256" key="1">
    <source>
        <dbReference type="SAM" id="SignalP"/>
    </source>
</evidence>
<dbReference type="Pfam" id="PF10646">
    <property type="entry name" value="Germane"/>
    <property type="match status" value="2"/>
</dbReference>
<dbReference type="PROSITE" id="PS51257">
    <property type="entry name" value="PROKAR_LIPOPROTEIN"/>
    <property type="match status" value="1"/>
</dbReference>
<feature type="domain" description="GerMN" evidence="2">
    <location>
        <begin position="206"/>
        <end position="294"/>
    </location>
</feature>
<proteinExistence type="predicted"/>
<comment type="caution">
    <text evidence="3">The sequence shown here is derived from an EMBL/GenBank/DDBJ whole genome shotgun (WGS) entry which is preliminary data.</text>
</comment>
<reference evidence="3" key="1">
    <citation type="submission" date="2020-08" db="EMBL/GenBank/DDBJ databases">
        <title>Genome public.</title>
        <authorList>
            <person name="Liu C."/>
            <person name="Sun Q."/>
        </authorList>
    </citation>
    <scope>NUCLEOTIDE SEQUENCE</scope>
    <source>
        <strain evidence="3">NSJ-63</strain>
    </source>
</reference>
<feature type="signal peptide" evidence="1">
    <location>
        <begin position="1"/>
        <end position="25"/>
    </location>
</feature>
<name>A0A926HXA0_9FIRM</name>
<sequence length="314" mass="34392">MAKKRAWMAALLAGLLLLTGCGADALPQEEIPVEGDPLMRDTLVYYEQDDGLLVPVVVQEEWSETMLTSLAERLVANELEQLDLEEAGLTALLPGDTRVNVTLEDGTATVNMQSSWLGEVSAKRGKNIAASMVNTLCQFPAVQQVQLQVNGKSEKLGETDISKPLTEMDLNPEGKAGKNTPVTVYYKTADTGLLVPVTKYVKNVEPETVVETMLGTPATDNVMSLFPWGTRILDVSLGEDGVLSLNFSKEFLELRENPYLENIVMKNIPITCKQVDGVKDVRVYVEGEEYQPLSKTTMSVFGNELGRTGMAEDE</sequence>